<feature type="non-terminal residue" evidence="1">
    <location>
        <position position="86"/>
    </location>
</feature>
<gene>
    <name evidence="1" type="ORF">LCGC14_3038880</name>
</gene>
<proteinExistence type="predicted"/>
<name>A0A0F8WQS3_9ZZZZ</name>
<comment type="caution">
    <text evidence="1">The sequence shown here is derived from an EMBL/GenBank/DDBJ whole genome shotgun (WGS) entry which is preliminary data.</text>
</comment>
<reference evidence="1" key="1">
    <citation type="journal article" date="2015" name="Nature">
        <title>Complex archaea that bridge the gap between prokaryotes and eukaryotes.</title>
        <authorList>
            <person name="Spang A."/>
            <person name="Saw J.H."/>
            <person name="Jorgensen S.L."/>
            <person name="Zaremba-Niedzwiedzka K."/>
            <person name="Martijn J."/>
            <person name="Lind A.E."/>
            <person name="van Eijk R."/>
            <person name="Schleper C."/>
            <person name="Guy L."/>
            <person name="Ettema T.J."/>
        </authorList>
    </citation>
    <scope>NUCLEOTIDE SEQUENCE</scope>
</reference>
<dbReference type="AlphaFoldDB" id="A0A0F8WQS3"/>
<organism evidence="1">
    <name type="scientific">marine sediment metagenome</name>
    <dbReference type="NCBI Taxonomy" id="412755"/>
    <lineage>
        <taxon>unclassified sequences</taxon>
        <taxon>metagenomes</taxon>
        <taxon>ecological metagenomes</taxon>
    </lineage>
</organism>
<dbReference type="EMBL" id="LAZR01063702">
    <property type="protein sequence ID" value="KKK58988.1"/>
    <property type="molecule type" value="Genomic_DNA"/>
</dbReference>
<evidence type="ECO:0000313" key="1">
    <source>
        <dbReference type="EMBL" id="KKK58988.1"/>
    </source>
</evidence>
<accession>A0A0F8WQS3</accession>
<sequence length="86" mass="9679">MADRTEVRDGARLELSVGVSDTTIWTDAELNRFIDEVTADFSRLMPREAVESFHWNKTVTDESFTSNTSAEVALTNKPIKKDSEVV</sequence>
<protein>
    <submittedName>
        <fullName evidence="1">Uncharacterized protein</fullName>
    </submittedName>
</protein>